<name>A0A5A7MQF7_9PROT</name>
<evidence type="ECO:0000313" key="3">
    <source>
        <dbReference type="Proteomes" id="UP000322084"/>
    </source>
</evidence>
<comment type="caution">
    <text evidence="1">The sequence shown here is derived from an EMBL/GenBank/DDBJ whole genome shotgun (WGS) entry which is preliminary data.</text>
</comment>
<keyword evidence="4" id="KW-1185">Reference proteome</keyword>
<sequence>MGDRIHELVLLAREKTAQARRQLFENMTDLFLSEEGRLSEHERALMSDIMVKLVRTVEKSLRQELADFFAKTDVDLPDVVRLLANDEIEVARPLLEKSKLLHDADLIEVVRMRTDEHRLVIALRDEVSEDVANALVEYGNGDVIEALLRNADASLSQRAMEYLVAESRRVDRFQEPLLNREDLPSELAYRMYWWVAAALRKKIVSDFDVDPLVVDNAMRQASRGLIAQQKTSEGAYLKAQRLVHRLSETGDLTVEFLLGCLRQKRIAVFVAGLAELGCVDFRTAWRIFNDTGGESLAILAKAIGMERAQFTSVYLLISQAREGAKARGPGALKGILDLFDRVSSVNARGALQYWQRDNAYQMALEELRHVG</sequence>
<accession>A0A5A7MZ49</accession>
<organism evidence="1 3">
    <name type="scientific">Iodidimonas gelatinilytica</name>
    <dbReference type="NCBI Taxonomy" id="1236966"/>
    <lineage>
        <taxon>Bacteria</taxon>
        <taxon>Pseudomonadati</taxon>
        <taxon>Pseudomonadota</taxon>
        <taxon>Alphaproteobacteria</taxon>
        <taxon>Iodidimonadales</taxon>
        <taxon>Iodidimonadaceae</taxon>
        <taxon>Iodidimonas</taxon>
    </lineage>
</organism>
<dbReference type="RefSeq" id="WP_150000491.1">
    <property type="nucleotide sequence ID" value="NZ_BKCL01000005.1"/>
</dbReference>
<evidence type="ECO:0000313" key="2">
    <source>
        <dbReference type="EMBL" id="GER00684.1"/>
    </source>
</evidence>
<reference evidence="3 4" key="1">
    <citation type="submission" date="2019-09" db="EMBL/GenBank/DDBJ databases">
        <title>NBRP : Genome information of microbial organism related human and environment.</title>
        <authorList>
            <person name="Hattori M."/>
            <person name="Oshima K."/>
            <person name="Inaba H."/>
            <person name="Suda W."/>
            <person name="Sakamoto M."/>
            <person name="Iino T."/>
            <person name="Kitahara M."/>
            <person name="Oshida Y."/>
            <person name="Iida T."/>
            <person name="Kudo T."/>
            <person name="Itoh T."/>
            <person name="Ohkuma M."/>
        </authorList>
    </citation>
    <scope>NUCLEOTIDE SEQUENCE [LARGE SCALE GENOMIC DNA]</scope>
    <source>
        <strain evidence="1 3">Hi-2</strain>
        <strain evidence="2 4">Mie-1</strain>
    </source>
</reference>
<dbReference type="Proteomes" id="UP000322084">
    <property type="component" value="Unassembled WGS sequence"/>
</dbReference>
<evidence type="ECO:0000313" key="1">
    <source>
        <dbReference type="EMBL" id="GEQ98137.1"/>
    </source>
</evidence>
<dbReference type="EMBL" id="BKCL01000005">
    <property type="protein sequence ID" value="GEQ98137.1"/>
    <property type="molecule type" value="Genomic_DNA"/>
</dbReference>
<proteinExistence type="predicted"/>
<evidence type="ECO:0008006" key="5">
    <source>
        <dbReference type="Google" id="ProtNLM"/>
    </source>
</evidence>
<dbReference type="InterPro" id="IPR019285">
    <property type="entry name" value="DUF2336"/>
</dbReference>
<dbReference type="AlphaFoldDB" id="A0A5A7MQF7"/>
<dbReference type="Pfam" id="PF10098">
    <property type="entry name" value="DUF2336"/>
    <property type="match status" value="1"/>
</dbReference>
<accession>A0A5A7MQF7</accession>
<gene>
    <name evidence="1" type="ORF">JCM17844_17740</name>
    <name evidence="2" type="ORF">JCM17845_13070</name>
</gene>
<dbReference type="Proteomes" id="UP000325187">
    <property type="component" value="Unassembled WGS sequence"/>
</dbReference>
<protein>
    <recommendedName>
        <fullName evidence="5">DUF2336 domain-containing protein</fullName>
    </recommendedName>
</protein>
<dbReference type="EMBL" id="BKCM01000005">
    <property type="protein sequence ID" value="GER00684.1"/>
    <property type="molecule type" value="Genomic_DNA"/>
</dbReference>
<evidence type="ECO:0000313" key="4">
    <source>
        <dbReference type="Proteomes" id="UP000325187"/>
    </source>
</evidence>